<protein>
    <recommendedName>
        <fullName evidence="2">C1q domain-containing protein</fullName>
    </recommendedName>
</protein>
<dbReference type="InterPro" id="IPR008983">
    <property type="entry name" value="Tumour_necrosis_fac-like_dom"/>
</dbReference>
<dbReference type="Pfam" id="PF00386">
    <property type="entry name" value="C1q"/>
    <property type="match status" value="1"/>
</dbReference>
<evidence type="ECO:0000313" key="4">
    <source>
        <dbReference type="Proteomes" id="UP000507470"/>
    </source>
</evidence>
<feature type="signal peptide" evidence="1">
    <location>
        <begin position="1"/>
        <end position="20"/>
    </location>
</feature>
<feature type="domain" description="C1q" evidence="2">
    <location>
        <begin position="179"/>
        <end position="285"/>
    </location>
</feature>
<keyword evidence="4" id="KW-1185">Reference proteome</keyword>
<evidence type="ECO:0000259" key="2">
    <source>
        <dbReference type="Pfam" id="PF00386"/>
    </source>
</evidence>
<feature type="chain" id="PRO_5026862768" description="C1q domain-containing protein" evidence="1">
    <location>
        <begin position="21"/>
        <end position="303"/>
    </location>
</feature>
<dbReference type="Gene3D" id="2.60.120.40">
    <property type="match status" value="1"/>
</dbReference>
<dbReference type="InterPro" id="IPR001073">
    <property type="entry name" value="C1q_dom"/>
</dbReference>
<evidence type="ECO:0000313" key="3">
    <source>
        <dbReference type="EMBL" id="CAC5422872.1"/>
    </source>
</evidence>
<accession>A0A6J8ET54</accession>
<gene>
    <name evidence="3" type="ORF">MCOR_54893</name>
</gene>
<dbReference type="OrthoDB" id="6136069at2759"/>
<dbReference type="Proteomes" id="UP000507470">
    <property type="component" value="Unassembled WGS sequence"/>
</dbReference>
<reference evidence="3 4" key="1">
    <citation type="submission" date="2020-06" db="EMBL/GenBank/DDBJ databases">
        <authorList>
            <person name="Li R."/>
            <person name="Bekaert M."/>
        </authorList>
    </citation>
    <scope>NUCLEOTIDE SEQUENCE [LARGE SCALE GENOMIC DNA]</scope>
    <source>
        <strain evidence="4">wild</strain>
    </source>
</reference>
<keyword evidence="1" id="KW-0732">Signal</keyword>
<dbReference type="SUPFAM" id="SSF49842">
    <property type="entry name" value="TNF-like"/>
    <property type="match status" value="1"/>
</dbReference>
<organism evidence="3 4">
    <name type="scientific">Mytilus coruscus</name>
    <name type="common">Sea mussel</name>
    <dbReference type="NCBI Taxonomy" id="42192"/>
    <lineage>
        <taxon>Eukaryota</taxon>
        <taxon>Metazoa</taxon>
        <taxon>Spiralia</taxon>
        <taxon>Lophotrochozoa</taxon>
        <taxon>Mollusca</taxon>
        <taxon>Bivalvia</taxon>
        <taxon>Autobranchia</taxon>
        <taxon>Pteriomorphia</taxon>
        <taxon>Mytilida</taxon>
        <taxon>Mytiloidea</taxon>
        <taxon>Mytilidae</taxon>
        <taxon>Mytilinae</taxon>
        <taxon>Mytilus</taxon>
    </lineage>
</organism>
<evidence type="ECO:0000256" key="1">
    <source>
        <dbReference type="SAM" id="SignalP"/>
    </source>
</evidence>
<dbReference type="AlphaFoldDB" id="A0A6J8ET54"/>
<sequence>MIRGCTIVLFILFLIENVCSNTCGHNNCETTIDIPLKSKLNEPLEAELDISSFTTRLKEIIRKEVKKAVNDLVENILDKTVQTGIERLQTSTNVGISTFRQKIEAGLEVKMEKDYEFLMKKQNISATEIHDSLTSMGNKLDREIEHLKGKQHFTESKLSVVESEVHKITENVAITSCARNTHTYDGNEIIKFSAVKLSNGIENVKKFISSGTFTCEKQGIYLVGLYILSYTQRASFAIMKNGIIVSSVYVRPALRSTEDNHHTGTGIIAVQLNENDTLNIKSGYYKTQVYGRKFSCLTVIKVK</sequence>
<dbReference type="EMBL" id="CACVKT020009701">
    <property type="protein sequence ID" value="CAC5422872.1"/>
    <property type="molecule type" value="Genomic_DNA"/>
</dbReference>
<name>A0A6J8ET54_MYTCO</name>
<proteinExistence type="predicted"/>